<dbReference type="PANTHER" id="PTHR39162:SF1">
    <property type="entry name" value="SPORULATION PROTEIN YTFJ"/>
    <property type="match status" value="1"/>
</dbReference>
<accession>A0ABV5WB48</accession>
<comment type="caution">
    <text evidence="1">The sequence shown here is derived from an EMBL/GenBank/DDBJ whole genome shotgun (WGS) entry which is preliminary data.</text>
</comment>
<gene>
    <name evidence="1" type="primary">ytfJ</name>
    <name evidence="1" type="ORF">ACFFMS_04570</name>
</gene>
<dbReference type="PANTHER" id="PTHR39162">
    <property type="entry name" value="GLL3345 PROTEIN"/>
    <property type="match status" value="1"/>
</dbReference>
<dbReference type="Pfam" id="PF09579">
    <property type="entry name" value="Spore_YtfJ"/>
    <property type="match status" value="1"/>
</dbReference>
<dbReference type="RefSeq" id="WP_379948070.1">
    <property type="nucleotide sequence ID" value="NZ_JBHMAF010000017.1"/>
</dbReference>
<name>A0ABV5WB48_9BACI</name>
<dbReference type="EMBL" id="JBHMAF010000017">
    <property type="protein sequence ID" value="MFB9757818.1"/>
    <property type="molecule type" value="Genomic_DNA"/>
</dbReference>
<keyword evidence="2" id="KW-1185">Reference proteome</keyword>
<protein>
    <submittedName>
        <fullName evidence="1">GerW family sporulation protein</fullName>
    </submittedName>
</protein>
<dbReference type="InterPro" id="IPR014229">
    <property type="entry name" value="Spore_YtfJ"/>
</dbReference>
<reference evidence="1 2" key="1">
    <citation type="submission" date="2024-09" db="EMBL/GenBank/DDBJ databases">
        <authorList>
            <person name="Sun Q."/>
            <person name="Mori K."/>
        </authorList>
    </citation>
    <scope>NUCLEOTIDE SEQUENCE [LARGE SCALE GENOMIC DNA]</scope>
    <source>
        <strain evidence="1 2">JCM 11201</strain>
    </source>
</reference>
<evidence type="ECO:0000313" key="2">
    <source>
        <dbReference type="Proteomes" id="UP001589609"/>
    </source>
</evidence>
<organism evidence="1 2">
    <name type="scientific">Ectobacillus funiculus</name>
    <dbReference type="NCBI Taxonomy" id="137993"/>
    <lineage>
        <taxon>Bacteria</taxon>
        <taxon>Bacillati</taxon>
        <taxon>Bacillota</taxon>
        <taxon>Bacilli</taxon>
        <taxon>Bacillales</taxon>
        <taxon>Bacillaceae</taxon>
        <taxon>Ectobacillus</taxon>
    </lineage>
</organism>
<dbReference type="PIRSF" id="PIRSF021377">
    <property type="entry name" value="YtfJ"/>
    <property type="match status" value="1"/>
</dbReference>
<sequence length="142" mass="14803">MTNHPIEDLMRTAMENLKQMVDVNTIMGKPVSTHDGSVVLTVSKVAFGFGAGGSDFGDGVKKTRTAAGEKPATDVQFAFGGGSGAGVSMSPVAFLVVGAKGVQVMHLHSGTHLIEKAMDAAPQALKSVQNMMSQNQNQSQNQ</sequence>
<dbReference type="Proteomes" id="UP001589609">
    <property type="component" value="Unassembled WGS sequence"/>
</dbReference>
<dbReference type="NCBIfam" id="TIGR02874">
    <property type="entry name" value="spore_ytfJ"/>
    <property type="match status" value="1"/>
</dbReference>
<evidence type="ECO:0000313" key="1">
    <source>
        <dbReference type="EMBL" id="MFB9757818.1"/>
    </source>
</evidence>
<proteinExistence type="predicted"/>